<feature type="transmembrane region" description="Helical" evidence="6">
    <location>
        <begin position="691"/>
        <end position="715"/>
    </location>
</feature>
<feature type="transmembrane region" description="Helical" evidence="6">
    <location>
        <begin position="736"/>
        <end position="758"/>
    </location>
</feature>
<feature type="transmembrane region" description="Helical" evidence="6">
    <location>
        <begin position="398"/>
        <end position="422"/>
    </location>
</feature>
<dbReference type="AlphaFoldDB" id="A0A1T5AZL2"/>
<evidence type="ECO:0000256" key="2">
    <source>
        <dbReference type="ARBA" id="ARBA00022475"/>
    </source>
</evidence>
<keyword evidence="4 6" id="KW-1133">Transmembrane helix</keyword>
<dbReference type="Pfam" id="PF02687">
    <property type="entry name" value="FtsX"/>
    <property type="match status" value="2"/>
</dbReference>
<keyword evidence="5 6" id="KW-0472">Membrane</keyword>
<feature type="transmembrane region" description="Helical" evidence="6">
    <location>
        <begin position="778"/>
        <end position="801"/>
    </location>
</feature>
<dbReference type="PANTHER" id="PTHR30572:SF18">
    <property type="entry name" value="ABC-TYPE MACROLIDE FAMILY EXPORT SYSTEM PERMEASE COMPONENT 2"/>
    <property type="match status" value="1"/>
</dbReference>
<dbReference type="Pfam" id="PF12704">
    <property type="entry name" value="MacB_PCD"/>
    <property type="match status" value="2"/>
</dbReference>
<dbReference type="STRING" id="1513896.SAMN05660841_00310"/>
<feature type="transmembrane region" description="Helical" evidence="6">
    <location>
        <begin position="21"/>
        <end position="41"/>
    </location>
</feature>
<evidence type="ECO:0000256" key="5">
    <source>
        <dbReference type="ARBA" id="ARBA00023136"/>
    </source>
</evidence>
<feature type="transmembrane region" description="Helical" evidence="6">
    <location>
        <begin position="352"/>
        <end position="378"/>
    </location>
</feature>
<dbReference type="Proteomes" id="UP000190150">
    <property type="component" value="Unassembled WGS sequence"/>
</dbReference>
<feature type="domain" description="MacB-like periplasmic core" evidence="8">
    <location>
        <begin position="20"/>
        <end position="247"/>
    </location>
</feature>
<evidence type="ECO:0000313" key="9">
    <source>
        <dbReference type="EMBL" id="SKB40269.1"/>
    </source>
</evidence>
<dbReference type="GO" id="GO:0005886">
    <property type="term" value="C:plasma membrane"/>
    <property type="evidence" value="ECO:0007669"/>
    <property type="project" value="UniProtKB-SubCell"/>
</dbReference>
<dbReference type="OrthoDB" id="1451596at2"/>
<evidence type="ECO:0000256" key="1">
    <source>
        <dbReference type="ARBA" id="ARBA00004651"/>
    </source>
</evidence>
<feature type="transmembrane region" description="Helical" evidence="6">
    <location>
        <begin position="443"/>
        <end position="466"/>
    </location>
</feature>
<evidence type="ECO:0000259" key="7">
    <source>
        <dbReference type="Pfam" id="PF02687"/>
    </source>
</evidence>
<dbReference type="EMBL" id="FUZF01000001">
    <property type="protein sequence ID" value="SKB40269.1"/>
    <property type="molecule type" value="Genomic_DNA"/>
</dbReference>
<gene>
    <name evidence="9" type="ORF">SAMN05660841_00310</name>
</gene>
<keyword evidence="2" id="KW-1003">Cell membrane</keyword>
<proteinExistence type="predicted"/>
<keyword evidence="10" id="KW-1185">Reference proteome</keyword>
<evidence type="ECO:0000259" key="8">
    <source>
        <dbReference type="Pfam" id="PF12704"/>
    </source>
</evidence>
<feature type="domain" description="MacB-like periplasmic core" evidence="8">
    <location>
        <begin position="457"/>
        <end position="622"/>
    </location>
</feature>
<dbReference type="InterPro" id="IPR025857">
    <property type="entry name" value="MacB_PCD"/>
</dbReference>
<feature type="domain" description="ABC3 transporter permease C-terminal" evidence="7">
    <location>
        <begin position="312"/>
        <end position="425"/>
    </location>
</feature>
<comment type="subcellular location">
    <subcellularLocation>
        <location evidence="1">Cell membrane</location>
        <topology evidence="1">Multi-pass membrane protein</topology>
    </subcellularLocation>
</comment>
<evidence type="ECO:0000256" key="6">
    <source>
        <dbReference type="SAM" id="Phobius"/>
    </source>
</evidence>
<sequence length="815" mass="91093">MLRNNIKNAWRSLKKQRFFSFIKIGGFAFSMSIFLMIMLYIHHEVSYDRFYPNADQIFRVVGTITKDNTVLRGLSMPAPVGPVLKEEFPEIELSARLLANPLFGAGSNQLTVANSPELYREEGFCYADQALLELFPTRTIYGALPHALDEPKTMVITKRKAEKLFDGDPIGKSIYLNNDKANSYTIKAVIDDIPSNSSLYGLDFFMTLSGHEPYPGEKLNWLASNYTTYFKVRKGSDVAALGEKITQSYIQDHYKPAMVQAGMVVNDDMWKTAKMTLQPIKDIHLYSKDIRTNKFEGQYGGDIRLVYIFGGIALFILVIAIINFINLSTANAATRAKEVGIRKTIGSDRRTLIVQFITEAVLYSGISVLLALVVAAALMPAFNEVSGKNLTVPWLEWYFIPGILAFSLLVGLIAGVYPAMYLSQFKPISVLKGIHSAKTGNNWFRNGLVIFQFATSITLIIGTLVINQQVRYILKKDLGFNKEQVLVLRGTGTLDGRQRTLKNELKELANVTSVSIGDYLPVMMDGAKRNGNSYWIDGKEKEETGLSGQHWIVDNDYLATFGIELVEGRNFNMNIPSDSAAVVVNQKMVKDLHLANPIGAKITNSMTYTIIGVVEDFIFDNMRSEGVKPLAMIIGGSPNMISIKLNSTNMEQSIADITTIWNRFSPNQKIDYTFLDEGFAQVYQDVERTQVIVSSFAGVAVFIACLGLFGLASFVTQQRTKEIGIRKVLGASLPSIIQLLSLGFMKLILIAILIAVPIGWWGMNNWLQDFNYRINMEVWVFILAGTVSLLIAFLTVFYHAIRVSRLNPVNSLKEE</sequence>
<accession>A0A1T5AZL2</accession>
<dbReference type="PANTHER" id="PTHR30572">
    <property type="entry name" value="MEMBRANE COMPONENT OF TRANSPORTER-RELATED"/>
    <property type="match status" value="1"/>
</dbReference>
<evidence type="ECO:0000256" key="4">
    <source>
        <dbReference type="ARBA" id="ARBA00022989"/>
    </source>
</evidence>
<feature type="transmembrane region" description="Helical" evidence="6">
    <location>
        <begin position="305"/>
        <end position="327"/>
    </location>
</feature>
<reference evidence="10" key="1">
    <citation type="submission" date="2017-02" db="EMBL/GenBank/DDBJ databases">
        <authorList>
            <person name="Varghese N."/>
            <person name="Submissions S."/>
        </authorList>
    </citation>
    <scope>NUCLEOTIDE SEQUENCE [LARGE SCALE GENOMIC DNA]</scope>
    <source>
        <strain evidence="10">DSM 24091</strain>
    </source>
</reference>
<dbReference type="InterPro" id="IPR050250">
    <property type="entry name" value="Macrolide_Exporter_MacB"/>
</dbReference>
<protein>
    <submittedName>
        <fullName evidence="9">Putative ABC transport system permease protein</fullName>
    </submittedName>
</protein>
<organism evidence="9 10">
    <name type="scientific">Sphingobacterium nematocida</name>
    <dbReference type="NCBI Taxonomy" id="1513896"/>
    <lineage>
        <taxon>Bacteria</taxon>
        <taxon>Pseudomonadati</taxon>
        <taxon>Bacteroidota</taxon>
        <taxon>Sphingobacteriia</taxon>
        <taxon>Sphingobacteriales</taxon>
        <taxon>Sphingobacteriaceae</taxon>
        <taxon>Sphingobacterium</taxon>
    </lineage>
</organism>
<evidence type="ECO:0000313" key="10">
    <source>
        <dbReference type="Proteomes" id="UP000190150"/>
    </source>
</evidence>
<evidence type="ECO:0000256" key="3">
    <source>
        <dbReference type="ARBA" id="ARBA00022692"/>
    </source>
</evidence>
<dbReference type="InterPro" id="IPR003838">
    <property type="entry name" value="ABC3_permease_C"/>
</dbReference>
<dbReference type="GO" id="GO:0022857">
    <property type="term" value="F:transmembrane transporter activity"/>
    <property type="evidence" value="ECO:0007669"/>
    <property type="project" value="TreeGrafter"/>
</dbReference>
<feature type="domain" description="ABC3 transporter permease C-terminal" evidence="7">
    <location>
        <begin position="695"/>
        <end position="808"/>
    </location>
</feature>
<keyword evidence="3 6" id="KW-0812">Transmembrane</keyword>
<name>A0A1T5AZL2_9SPHI</name>
<dbReference type="RefSeq" id="WP_079640661.1">
    <property type="nucleotide sequence ID" value="NZ_FUZF01000001.1"/>
</dbReference>